<sequence>MKIVAGEAVGSIGYFPQTGTERHCAEVGYWLAEEYWGRGIMNAAVRKLSEYIFANTQLTRLFATPYGHNTASMRVLEKAGYTKVGLMRKAEMKNGEPIDKCYFELVK</sequence>
<protein>
    <recommendedName>
        <fullName evidence="4">N-acetyltransferase domain-containing protein</fullName>
    </recommendedName>
</protein>
<comment type="caution">
    <text evidence="5">The sequence shown here is derived from an EMBL/GenBank/DDBJ whole genome shotgun (WGS) entry which is preliminary data.</text>
</comment>
<gene>
    <name evidence="5" type="ORF">SDC9_73743</name>
</gene>
<dbReference type="InterPro" id="IPR051531">
    <property type="entry name" value="N-acetyltransferase"/>
</dbReference>
<evidence type="ECO:0000259" key="4">
    <source>
        <dbReference type="PROSITE" id="PS51186"/>
    </source>
</evidence>
<dbReference type="AlphaFoldDB" id="A0A644YL69"/>
<feature type="domain" description="N-acetyltransferase" evidence="4">
    <location>
        <begin position="1"/>
        <end position="104"/>
    </location>
</feature>
<dbReference type="PANTHER" id="PTHR43792">
    <property type="entry name" value="GNAT FAMILY, PUTATIVE (AFU_ORTHOLOGUE AFUA_3G00765)-RELATED-RELATED"/>
    <property type="match status" value="1"/>
</dbReference>
<name>A0A644YL69_9ZZZZ</name>
<dbReference type="Gene3D" id="3.40.630.30">
    <property type="match status" value="1"/>
</dbReference>
<dbReference type="PROSITE" id="PS51186">
    <property type="entry name" value="GNAT"/>
    <property type="match status" value="1"/>
</dbReference>
<dbReference type="PANTHER" id="PTHR43792:SF8">
    <property type="entry name" value="[RIBOSOMAL PROTEIN US5]-ALANINE N-ACETYLTRANSFERASE"/>
    <property type="match status" value="1"/>
</dbReference>
<dbReference type="GO" id="GO:0016747">
    <property type="term" value="F:acyltransferase activity, transferring groups other than amino-acyl groups"/>
    <property type="evidence" value="ECO:0007669"/>
    <property type="project" value="InterPro"/>
</dbReference>
<keyword evidence="1" id="KW-0808">Transferase</keyword>
<evidence type="ECO:0000256" key="3">
    <source>
        <dbReference type="ARBA" id="ARBA00038502"/>
    </source>
</evidence>
<evidence type="ECO:0000313" key="5">
    <source>
        <dbReference type="EMBL" id="MPM27233.1"/>
    </source>
</evidence>
<dbReference type="InterPro" id="IPR000182">
    <property type="entry name" value="GNAT_dom"/>
</dbReference>
<keyword evidence="2" id="KW-0012">Acyltransferase</keyword>
<comment type="similarity">
    <text evidence="3">Belongs to the acetyltransferase family. RimJ subfamily.</text>
</comment>
<reference evidence="5" key="1">
    <citation type="submission" date="2019-08" db="EMBL/GenBank/DDBJ databases">
        <authorList>
            <person name="Kucharzyk K."/>
            <person name="Murdoch R.W."/>
            <person name="Higgins S."/>
            <person name="Loffler F."/>
        </authorList>
    </citation>
    <scope>NUCLEOTIDE SEQUENCE</scope>
</reference>
<proteinExistence type="inferred from homology"/>
<dbReference type="SUPFAM" id="SSF55729">
    <property type="entry name" value="Acyl-CoA N-acyltransferases (Nat)"/>
    <property type="match status" value="1"/>
</dbReference>
<evidence type="ECO:0000256" key="1">
    <source>
        <dbReference type="ARBA" id="ARBA00022679"/>
    </source>
</evidence>
<organism evidence="5">
    <name type="scientific">bioreactor metagenome</name>
    <dbReference type="NCBI Taxonomy" id="1076179"/>
    <lineage>
        <taxon>unclassified sequences</taxon>
        <taxon>metagenomes</taxon>
        <taxon>ecological metagenomes</taxon>
    </lineage>
</organism>
<dbReference type="EMBL" id="VSSQ01004939">
    <property type="protein sequence ID" value="MPM27233.1"/>
    <property type="molecule type" value="Genomic_DNA"/>
</dbReference>
<evidence type="ECO:0000256" key="2">
    <source>
        <dbReference type="ARBA" id="ARBA00023315"/>
    </source>
</evidence>
<accession>A0A644YL69</accession>
<dbReference type="Pfam" id="PF13302">
    <property type="entry name" value="Acetyltransf_3"/>
    <property type="match status" value="1"/>
</dbReference>
<dbReference type="InterPro" id="IPR016181">
    <property type="entry name" value="Acyl_CoA_acyltransferase"/>
</dbReference>